<accession>A0A7R8CZT3</accession>
<proteinExistence type="predicted"/>
<keyword evidence="2" id="KW-1185">Reference proteome</keyword>
<reference evidence="1" key="1">
    <citation type="submission" date="2021-02" db="EMBL/GenBank/DDBJ databases">
        <authorList>
            <person name="Bekaert M."/>
        </authorList>
    </citation>
    <scope>NUCLEOTIDE SEQUENCE</scope>
    <source>
        <strain evidence="1">IoA-00</strain>
    </source>
</reference>
<name>A0A7R8CZT3_LEPSM</name>
<dbReference type="Proteomes" id="UP000675881">
    <property type="component" value="Chromosome 6"/>
</dbReference>
<dbReference type="OrthoDB" id="10624705at2759"/>
<evidence type="ECO:0000313" key="1">
    <source>
        <dbReference type="EMBL" id="CAF2977359.1"/>
    </source>
</evidence>
<protein>
    <submittedName>
        <fullName evidence="1">(salmon louse) hypothetical protein</fullName>
    </submittedName>
</protein>
<sequence>MVSRDLSAAGSSGYEESYCPEGVPIETAVFAILGAFAVAFGILFRTVTQITGRRRSFHDNFSLLNTLSDTVWSGSTRLIEMVDNYGGYSDGYSDQYGGGYSKPSINSNNCFSVDICPDLLVAAVAAAGAAAFFFLFQAITMMGRRKKRDATDAVSIDESMFDIVMADPSGSSSLESSSSGVGNGQDLSSASSSFTSYAWNDLRRASGYDDVKGHLGSVYGYAKPHDGGLLNLLGLDVGDKMETKLLMQLLTLGTLALFILLFIAVTMAMAGRKKRKHT</sequence>
<dbReference type="AlphaFoldDB" id="A0A7R8CZT3"/>
<gene>
    <name evidence="1" type="ORF">LSAA_11318</name>
</gene>
<organism evidence="1 2">
    <name type="scientific">Lepeophtheirus salmonis</name>
    <name type="common">Salmon louse</name>
    <name type="synonym">Caligus salmonis</name>
    <dbReference type="NCBI Taxonomy" id="72036"/>
    <lineage>
        <taxon>Eukaryota</taxon>
        <taxon>Metazoa</taxon>
        <taxon>Ecdysozoa</taxon>
        <taxon>Arthropoda</taxon>
        <taxon>Crustacea</taxon>
        <taxon>Multicrustacea</taxon>
        <taxon>Hexanauplia</taxon>
        <taxon>Copepoda</taxon>
        <taxon>Siphonostomatoida</taxon>
        <taxon>Caligidae</taxon>
        <taxon>Lepeophtheirus</taxon>
    </lineage>
</organism>
<dbReference type="EMBL" id="HG994585">
    <property type="protein sequence ID" value="CAF2977359.1"/>
    <property type="molecule type" value="Genomic_DNA"/>
</dbReference>
<evidence type="ECO:0000313" key="2">
    <source>
        <dbReference type="Proteomes" id="UP000675881"/>
    </source>
</evidence>